<evidence type="ECO:0000313" key="2">
    <source>
        <dbReference type="Proteomes" id="UP000650524"/>
    </source>
</evidence>
<evidence type="ECO:0000313" key="1">
    <source>
        <dbReference type="EMBL" id="MBC8176427.1"/>
    </source>
</evidence>
<dbReference type="EMBL" id="JACNJD010000135">
    <property type="protein sequence ID" value="MBC8176427.1"/>
    <property type="molecule type" value="Genomic_DNA"/>
</dbReference>
<comment type="caution">
    <text evidence="1">The sequence shown here is derived from an EMBL/GenBank/DDBJ whole genome shotgun (WGS) entry which is preliminary data.</text>
</comment>
<evidence type="ECO:0008006" key="3">
    <source>
        <dbReference type="Google" id="ProtNLM"/>
    </source>
</evidence>
<sequence length="150" mass="17538">MPLLYRVIDGLALVTEEIPGRNLENLEKEMKLPDAFFEAMKKLVTHIHDKGLAHCDLKRAPNTLLGDNGLPYIIDWAASISEKEFMIPPLSLIYRRFKLDDHMAITKLKLRHSPETISREEISRYNYRSWGERLIRAIRDRLREVLQKAV</sequence>
<dbReference type="Gene3D" id="1.10.510.10">
    <property type="entry name" value="Transferase(Phosphotransferase) domain 1"/>
    <property type="match status" value="1"/>
</dbReference>
<dbReference type="SUPFAM" id="SSF56112">
    <property type="entry name" value="Protein kinase-like (PK-like)"/>
    <property type="match status" value="1"/>
</dbReference>
<dbReference type="InterPro" id="IPR011009">
    <property type="entry name" value="Kinase-like_dom_sf"/>
</dbReference>
<name>A0A8J6MX32_9DELT</name>
<accession>A0A8J6MX32</accession>
<gene>
    <name evidence="1" type="ORF">H8E19_03405</name>
</gene>
<dbReference type="Proteomes" id="UP000650524">
    <property type="component" value="Unassembled WGS sequence"/>
</dbReference>
<organism evidence="1 2">
    <name type="scientific">Candidatus Desulfacyla euxinica</name>
    <dbReference type="NCBI Taxonomy" id="2841693"/>
    <lineage>
        <taxon>Bacteria</taxon>
        <taxon>Deltaproteobacteria</taxon>
        <taxon>Candidatus Desulfacyla</taxon>
    </lineage>
</organism>
<dbReference type="AlphaFoldDB" id="A0A8J6MX32"/>
<reference evidence="1 2" key="1">
    <citation type="submission" date="2020-08" db="EMBL/GenBank/DDBJ databases">
        <title>Bridging the membrane lipid divide: bacteria of the FCB group superphylum have the potential to synthesize archaeal ether lipids.</title>
        <authorList>
            <person name="Villanueva L."/>
            <person name="Von Meijenfeldt F.A.B."/>
            <person name="Westbye A.B."/>
            <person name="Yadav S."/>
            <person name="Hopmans E.C."/>
            <person name="Dutilh B.E."/>
            <person name="Sinninghe Damste J.S."/>
        </authorList>
    </citation>
    <scope>NUCLEOTIDE SEQUENCE [LARGE SCALE GENOMIC DNA]</scope>
    <source>
        <strain evidence="1">NIOZ-UU27</strain>
    </source>
</reference>
<protein>
    <recommendedName>
        <fullName evidence="3">Protein kinase domain-containing protein</fullName>
    </recommendedName>
</protein>
<proteinExistence type="predicted"/>